<evidence type="ECO:0000256" key="11">
    <source>
        <dbReference type="ARBA" id="ARBA00023268"/>
    </source>
</evidence>
<dbReference type="FunFam" id="3.10.10.10:FF:000007">
    <property type="entry name" value="Retrovirus-related Pol polyprotein from transposon 17.6-like Protein"/>
    <property type="match status" value="1"/>
</dbReference>
<dbReference type="FunFam" id="3.30.70.270:FF:000020">
    <property type="entry name" value="Transposon Tf2-6 polyprotein-like Protein"/>
    <property type="match status" value="1"/>
</dbReference>
<evidence type="ECO:0000313" key="15">
    <source>
        <dbReference type="EMBL" id="PZC70914.1"/>
    </source>
</evidence>
<keyword evidence="3" id="KW-0808">Transferase</keyword>
<reference evidence="15 16" key="1">
    <citation type="journal article" date="2017" name="BMC Biol.">
        <title>Genomic innovations, transcriptional plasticity and gene loss underlying the evolution and divergence of two highly polyphagous and invasive Helicoverpa pest species.</title>
        <authorList>
            <person name="Pearce S.L."/>
            <person name="Clarke D.F."/>
            <person name="East P.D."/>
            <person name="Elfekih S."/>
            <person name="Gordon K.H."/>
            <person name="Jermiin L.S."/>
            <person name="McGaughran A."/>
            <person name="Oakeshott J.G."/>
            <person name="Papanikolaou A."/>
            <person name="Perera O.P."/>
            <person name="Rane R.V."/>
            <person name="Richards S."/>
            <person name="Tay W.T."/>
            <person name="Walsh T.K."/>
            <person name="Anderson A."/>
            <person name="Anderson C.J."/>
            <person name="Asgari S."/>
            <person name="Board P.G."/>
            <person name="Bretschneider A."/>
            <person name="Campbell P.M."/>
            <person name="Chertemps T."/>
            <person name="Christeller J.T."/>
            <person name="Coppin C.W."/>
            <person name="Downes S.J."/>
            <person name="Duan G."/>
            <person name="Farnsworth C.A."/>
            <person name="Good R.T."/>
            <person name="Han L.B."/>
            <person name="Han Y.C."/>
            <person name="Hatje K."/>
            <person name="Horne I."/>
            <person name="Huang Y.P."/>
            <person name="Hughes D.S."/>
            <person name="Jacquin-Joly E."/>
            <person name="James W."/>
            <person name="Jhangiani S."/>
            <person name="Kollmar M."/>
            <person name="Kuwar S.S."/>
            <person name="Li S."/>
            <person name="Liu N.Y."/>
            <person name="Maibeche M.T."/>
            <person name="Miller J.R."/>
            <person name="Montagne N."/>
            <person name="Perry T."/>
            <person name="Qu J."/>
            <person name="Song S.V."/>
            <person name="Sutton G.G."/>
            <person name="Vogel H."/>
            <person name="Walenz B.P."/>
            <person name="Xu W."/>
            <person name="Zhang H.J."/>
            <person name="Zou Z."/>
            <person name="Batterham P."/>
            <person name="Edwards O.R."/>
            <person name="Feyereisen R."/>
            <person name="Gibbs R.A."/>
            <person name="Heckel D.G."/>
            <person name="McGrath A."/>
            <person name="Robin C."/>
            <person name="Scherer S.E."/>
            <person name="Worley K.C."/>
            <person name="Wu Y.D."/>
        </authorList>
    </citation>
    <scope>NUCLEOTIDE SEQUENCE [LARGE SCALE GENOMIC DNA]</scope>
    <source>
        <strain evidence="15">Harm_GR_Male_#8</strain>
        <tissue evidence="15">Whole organism</tissue>
    </source>
</reference>
<keyword evidence="6" id="KW-0064">Aspartyl protease</keyword>
<dbReference type="GO" id="GO:0004190">
    <property type="term" value="F:aspartic-type endopeptidase activity"/>
    <property type="evidence" value="ECO:0007669"/>
    <property type="project" value="UniProtKB-KW"/>
</dbReference>
<keyword evidence="2" id="KW-0645">Protease</keyword>
<keyword evidence="4" id="KW-0548">Nucleotidyltransferase</keyword>
<dbReference type="Gene3D" id="3.30.420.10">
    <property type="entry name" value="Ribonuclease H-like superfamily/Ribonuclease H"/>
    <property type="match status" value="1"/>
</dbReference>
<evidence type="ECO:0000256" key="4">
    <source>
        <dbReference type="ARBA" id="ARBA00022695"/>
    </source>
</evidence>
<dbReference type="InterPro" id="IPR043502">
    <property type="entry name" value="DNA/RNA_pol_sf"/>
</dbReference>
<organism evidence="15 16">
    <name type="scientific">Helicoverpa armigera</name>
    <name type="common">Cotton bollworm</name>
    <name type="synonym">Heliothis armigera</name>
    <dbReference type="NCBI Taxonomy" id="29058"/>
    <lineage>
        <taxon>Eukaryota</taxon>
        <taxon>Metazoa</taxon>
        <taxon>Ecdysozoa</taxon>
        <taxon>Arthropoda</taxon>
        <taxon>Hexapoda</taxon>
        <taxon>Insecta</taxon>
        <taxon>Pterygota</taxon>
        <taxon>Neoptera</taxon>
        <taxon>Endopterygota</taxon>
        <taxon>Lepidoptera</taxon>
        <taxon>Glossata</taxon>
        <taxon>Ditrysia</taxon>
        <taxon>Noctuoidea</taxon>
        <taxon>Noctuidae</taxon>
        <taxon>Heliothinae</taxon>
        <taxon>Helicoverpa</taxon>
    </lineage>
</organism>
<feature type="domain" description="Integrase catalytic" evidence="14">
    <location>
        <begin position="1166"/>
        <end position="1324"/>
    </location>
</feature>
<dbReference type="InterPro" id="IPR036397">
    <property type="entry name" value="RNaseH_sf"/>
</dbReference>
<dbReference type="SUPFAM" id="SSF50630">
    <property type="entry name" value="Acid proteases"/>
    <property type="match status" value="1"/>
</dbReference>
<proteinExistence type="predicted"/>
<feature type="compositionally biased region" description="Basic and acidic residues" evidence="12">
    <location>
        <begin position="102"/>
        <end position="117"/>
    </location>
</feature>
<evidence type="ECO:0000256" key="5">
    <source>
        <dbReference type="ARBA" id="ARBA00022722"/>
    </source>
</evidence>
<dbReference type="Gene3D" id="4.10.60.10">
    <property type="entry name" value="Zinc finger, CCHC-type"/>
    <property type="match status" value="1"/>
</dbReference>
<keyword evidence="10" id="KW-0238">DNA-binding</keyword>
<feature type="compositionally biased region" description="Basic and acidic residues" evidence="12">
    <location>
        <begin position="145"/>
        <end position="154"/>
    </location>
</feature>
<dbReference type="InterPro" id="IPR041577">
    <property type="entry name" value="RT_RNaseH_2"/>
</dbReference>
<evidence type="ECO:0000256" key="1">
    <source>
        <dbReference type="ARBA" id="ARBA00012493"/>
    </source>
</evidence>
<dbReference type="Gene3D" id="2.40.70.10">
    <property type="entry name" value="Acid Proteases"/>
    <property type="match status" value="1"/>
</dbReference>
<dbReference type="SUPFAM" id="SSF56672">
    <property type="entry name" value="DNA/RNA polymerases"/>
    <property type="match status" value="1"/>
</dbReference>
<keyword evidence="11" id="KW-0511">Multifunctional enzyme</keyword>
<dbReference type="InterPro" id="IPR001584">
    <property type="entry name" value="Integrase_cat-core"/>
</dbReference>
<evidence type="ECO:0000313" key="16">
    <source>
        <dbReference type="Proteomes" id="UP000249218"/>
    </source>
</evidence>
<dbReference type="SUPFAM" id="SSF57756">
    <property type="entry name" value="Retrovirus zinc finger-like domains"/>
    <property type="match status" value="1"/>
</dbReference>
<dbReference type="CDD" id="cd09274">
    <property type="entry name" value="RNase_HI_RT_Ty3"/>
    <property type="match status" value="1"/>
</dbReference>
<dbReference type="GO" id="GO:0008270">
    <property type="term" value="F:zinc ion binding"/>
    <property type="evidence" value="ECO:0007669"/>
    <property type="project" value="InterPro"/>
</dbReference>
<dbReference type="Gene3D" id="3.30.70.270">
    <property type="match status" value="2"/>
</dbReference>
<sequence length="1466" mass="168213">MSDSGAKSNGMLRHSSEASGRCSRAPRRESVRRSRSRSRWDDERRPRRSRSRTAPRNLRPSRRRSRSSSSLRRLREREDMLSRERERLRALEREVREKLDKVFDREHDHTPEAGPSHRREHRSYNSQHNHFLSTPTKRRNPSVTDDSRKPKEPKSTFDFFDQFLSVLKSKAGDRESFTTMNNVIPEFDPLSKEQTINIWLDKVDECTEIYNWTDRQTVHYALPKLSGIAKTWYQGLPSIKHNWSEWKIMLRESFPATENYAELLTEMLGRRVRPGESFELYYFSKINLLNRCKIFGKQAVDCLLHGIDDRGVRVGAQAAKFDRPEDVLEFFKTIKHHRILNDTNKDFNRDKRSNVNAMGNSNSTRNSDTNSLKNNTKGPITCFNCNGVGHPSFRCPKPLVKCDDCHYLGHLSSHCPRSKEHKNPPKDKNVLEVSLADSNNDKYRLAIKINGVPAICQLDLGSEATLVRECEAKRLGLIWNTINGPFLRGLGNVPYLPLGRTLVNIDVQGIFEQDVEIFIIDDHLINPDILLGHSYTERPTVKIIKTPTYLKFERVVENEQNSKLYLTTISDITIDVGEMVLVPVKSDCSRDGRIYVGGSVRGRPGQEYYLLPGEYHIREFECNLLVQSVGLNAIHFKENTLLTRAQYLGADNQHFTQILSVSYELHGNHTLTVPKCGDHLSESQKQSCVELLQKYKCCFSTGMHDLGYTNVTEMEIHLKDTTPVVYRPYRLPHSERKLVQDMIADMIKHGIVRESSSPYASPIVLVNKKSGEKRLCVDYRALNSRTKRDQYPLPRIEDLLDQLSGHCLFTSLDLASGYHQIPISEQSREKTAFVTPDGQYEYNRVPFGLANAPAVFQRAIHKILNRSKVSYVVIYMDDILIPSKTFEEGLVRLEEVLGLIREAGLTLKMEKCNFFQEHIDFLGFEIDKDGIRPGRQKTEAVSKFPPLKNQHEVRRFLGLASFFRRFVKGFAVIARPLTNLLKRDIPWRWGPAEVESFENIKRSLTDRPVLALFDHDAETQLHTDACKLGVAGILLQRKGSEVWRPVAYFSRQTSTDEMKMHSFELETLAVISSLNKFRTYLIGIKFTIVTDCNALRTTFTKKDLVQRISRWWIQFLEFNCDIEYRPGERMSHVDALSRGPVSPASEEQTHTLDVLSVGTEDWIVTVQSSDDEIMRIKRILEDPETPKIVDTFKEYTVKNGRVFRVLVRSTKTKETIKAFKTLFSYFGPPLRLITDRGTSFTSKQFKTYVKSIGVKHVLNAVATPRANGQVERYNRTILASLGSMVHGKDSKTWDEFLPDIQLGLNTSVHSVTRKTPTEMLFGRRVPNPAQGLLNDIIDDTENENNKTLEEIRSEASERIQANQNINKDRFDKGRKKATDYKEGDLVRIVRAIVTGPHQSKKLEAKCQGPYRIKKVLPNDRFLVEDTPLTRKGPRYETVVAIDKISPWLSFSAPACSSSDNDSDSDE</sequence>
<dbReference type="PANTHER" id="PTHR37984:SF5">
    <property type="entry name" value="PROTEIN NYNRIN-LIKE"/>
    <property type="match status" value="1"/>
</dbReference>
<dbReference type="InterPro" id="IPR043128">
    <property type="entry name" value="Rev_trsase/Diguanyl_cyclase"/>
</dbReference>
<dbReference type="CDD" id="cd01647">
    <property type="entry name" value="RT_LTR"/>
    <property type="match status" value="1"/>
</dbReference>
<dbReference type="Proteomes" id="UP000249218">
    <property type="component" value="Unassembled WGS sequence"/>
</dbReference>
<evidence type="ECO:0000256" key="7">
    <source>
        <dbReference type="ARBA" id="ARBA00022759"/>
    </source>
</evidence>
<evidence type="ECO:0000256" key="8">
    <source>
        <dbReference type="ARBA" id="ARBA00022801"/>
    </source>
</evidence>
<dbReference type="InterPro" id="IPR036875">
    <property type="entry name" value="Znf_CCHC_sf"/>
</dbReference>
<dbReference type="GO" id="GO:0003964">
    <property type="term" value="F:RNA-directed DNA polymerase activity"/>
    <property type="evidence" value="ECO:0007669"/>
    <property type="project" value="UniProtKB-KW"/>
</dbReference>
<keyword evidence="8" id="KW-0378">Hydrolase</keyword>
<dbReference type="OrthoDB" id="3863715at2759"/>
<dbReference type="EMBL" id="KZ150428">
    <property type="protein sequence ID" value="PZC70914.1"/>
    <property type="molecule type" value="Genomic_DNA"/>
</dbReference>
<feature type="compositionally biased region" description="Low complexity" evidence="12">
    <location>
        <begin position="360"/>
        <end position="371"/>
    </location>
</feature>
<feature type="region of interest" description="Disordered" evidence="12">
    <location>
        <begin position="345"/>
        <end position="372"/>
    </location>
</feature>
<evidence type="ECO:0000256" key="12">
    <source>
        <dbReference type="SAM" id="MobiDB-lite"/>
    </source>
</evidence>
<dbReference type="InterPro" id="IPR021109">
    <property type="entry name" value="Peptidase_aspartic_dom_sf"/>
</dbReference>
<feature type="domain" description="Reverse transcriptase" evidence="13">
    <location>
        <begin position="747"/>
        <end position="926"/>
    </location>
</feature>
<dbReference type="Gene3D" id="3.10.20.370">
    <property type="match status" value="1"/>
</dbReference>
<dbReference type="Gene3D" id="3.10.10.10">
    <property type="entry name" value="HIV Type 1 Reverse Transcriptase, subunit A, domain 1"/>
    <property type="match status" value="1"/>
</dbReference>
<keyword evidence="16" id="KW-1185">Reference proteome</keyword>
<dbReference type="Pfam" id="PF00078">
    <property type="entry name" value="RVT_1"/>
    <property type="match status" value="1"/>
</dbReference>
<dbReference type="InterPro" id="IPR012337">
    <property type="entry name" value="RNaseH-like_sf"/>
</dbReference>
<dbReference type="SMART" id="SM00343">
    <property type="entry name" value="ZnF_C2HC"/>
    <property type="match status" value="2"/>
</dbReference>
<dbReference type="GO" id="GO:0003677">
    <property type="term" value="F:DNA binding"/>
    <property type="evidence" value="ECO:0007669"/>
    <property type="project" value="UniProtKB-KW"/>
</dbReference>
<dbReference type="InterPro" id="IPR050951">
    <property type="entry name" value="Retrovirus_Pol_polyprotein"/>
</dbReference>
<feature type="compositionally biased region" description="Basic residues" evidence="12">
    <location>
        <begin position="46"/>
        <end position="66"/>
    </location>
</feature>
<dbReference type="EC" id="2.7.7.49" evidence="1"/>
<dbReference type="GO" id="GO:0006508">
    <property type="term" value="P:proteolysis"/>
    <property type="evidence" value="ECO:0007669"/>
    <property type="project" value="UniProtKB-KW"/>
</dbReference>
<feature type="region of interest" description="Disordered" evidence="12">
    <location>
        <begin position="1"/>
        <end position="81"/>
    </location>
</feature>
<evidence type="ECO:0000256" key="6">
    <source>
        <dbReference type="ARBA" id="ARBA00022750"/>
    </source>
</evidence>
<gene>
    <name evidence="15" type="primary">HaOG214655</name>
    <name evidence="15" type="ORF">B5X24_HaOG214655</name>
</gene>
<dbReference type="PANTHER" id="PTHR37984">
    <property type="entry name" value="PROTEIN CBG26694"/>
    <property type="match status" value="1"/>
</dbReference>
<name>A0A2W1BA98_HELAM</name>
<evidence type="ECO:0000259" key="14">
    <source>
        <dbReference type="PROSITE" id="PS50994"/>
    </source>
</evidence>
<evidence type="ECO:0000259" key="13">
    <source>
        <dbReference type="PROSITE" id="PS50878"/>
    </source>
</evidence>
<dbReference type="PROSITE" id="PS50878">
    <property type="entry name" value="RT_POL"/>
    <property type="match status" value="1"/>
</dbReference>
<feature type="compositionally biased region" description="Polar residues" evidence="12">
    <location>
        <begin position="124"/>
        <end position="135"/>
    </location>
</feature>
<feature type="region of interest" description="Disordered" evidence="12">
    <location>
        <begin position="102"/>
        <end position="154"/>
    </location>
</feature>
<dbReference type="GO" id="GO:0042575">
    <property type="term" value="C:DNA polymerase complex"/>
    <property type="evidence" value="ECO:0007669"/>
    <property type="project" value="UniProtKB-ARBA"/>
</dbReference>
<dbReference type="GO" id="GO:0004519">
    <property type="term" value="F:endonuclease activity"/>
    <property type="evidence" value="ECO:0007669"/>
    <property type="project" value="UniProtKB-KW"/>
</dbReference>
<evidence type="ECO:0000256" key="3">
    <source>
        <dbReference type="ARBA" id="ARBA00022679"/>
    </source>
</evidence>
<evidence type="ECO:0000256" key="2">
    <source>
        <dbReference type="ARBA" id="ARBA00022670"/>
    </source>
</evidence>
<dbReference type="GO" id="GO:0015074">
    <property type="term" value="P:DNA integration"/>
    <property type="evidence" value="ECO:0007669"/>
    <property type="project" value="InterPro"/>
</dbReference>
<feature type="compositionally biased region" description="Basic and acidic residues" evidence="12">
    <location>
        <begin position="26"/>
        <end position="45"/>
    </location>
</feature>
<keyword evidence="5" id="KW-0540">Nuclease</keyword>
<dbReference type="PROSITE" id="PS50994">
    <property type="entry name" value="INTEGRASE"/>
    <property type="match status" value="1"/>
</dbReference>
<keyword evidence="9" id="KW-0695">RNA-directed DNA polymerase</keyword>
<dbReference type="InterPro" id="IPR001878">
    <property type="entry name" value="Znf_CCHC"/>
</dbReference>
<evidence type="ECO:0000256" key="9">
    <source>
        <dbReference type="ARBA" id="ARBA00022918"/>
    </source>
</evidence>
<keyword evidence="7" id="KW-0255">Endonuclease</keyword>
<dbReference type="SUPFAM" id="SSF53098">
    <property type="entry name" value="Ribonuclease H-like"/>
    <property type="match status" value="1"/>
</dbReference>
<accession>A0A2W1BA98</accession>
<dbReference type="Pfam" id="PF17919">
    <property type="entry name" value="RT_RNaseH_2"/>
    <property type="match status" value="1"/>
</dbReference>
<dbReference type="InterPro" id="IPR000477">
    <property type="entry name" value="RT_dom"/>
</dbReference>
<evidence type="ECO:0000256" key="10">
    <source>
        <dbReference type="ARBA" id="ARBA00023125"/>
    </source>
</evidence>
<protein>
    <recommendedName>
        <fullName evidence="1">RNA-directed DNA polymerase</fullName>
        <ecNumber evidence="1">2.7.7.49</ecNumber>
    </recommendedName>
</protein>